<feature type="transmembrane region" description="Helical" evidence="1">
    <location>
        <begin position="85"/>
        <end position="106"/>
    </location>
</feature>
<dbReference type="AlphaFoldDB" id="A0A1C4ZNX0"/>
<keyword evidence="1" id="KW-1133">Transmembrane helix</keyword>
<feature type="transmembrane region" description="Helical" evidence="1">
    <location>
        <begin position="136"/>
        <end position="158"/>
    </location>
</feature>
<evidence type="ECO:0000256" key="1">
    <source>
        <dbReference type="SAM" id="Phobius"/>
    </source>
</evidence>
<evidence type="ECO:0000313" key="2">
    <source>
        <dbReference type="EMBL" id="SCF34648.1"/>
    </source>
</evidence>
<reference evidence="2 3" key="1">
    <citation type="submission" date="2016-06" db="EMBL/GenBank/DDBJ databases">
        <authorList>
            <person name="Kjaerup R.B."/>
            <person name="Dalgaard T.S."/>
            <person name="Juul-Madsen H.R."/>
        </authorList>
    </citation>
    <scope>NUCLEOTIDE SEQUENCE [LARGE SCALE GENOMIC DNA]</scope>
    <source>
        <strain evidence="2 3">DSM 43821</strain>
    </source>
</reference>
<dbReference type="Proteomes" id="UP000198228">
    <property type="component" value="Chromosome I"/>
</dbReference>
<gene>
    <name evidence="2" type="ORF">GA0074696_4669</name>
</gene>
<sequence>MSPTRRTAVAAGVFFLITEIAAIAGLVLYRPVLTDADYVLGAGADSRVLLGGFFELILVGAVVGTAVTLYPVVRRQHHAAALGYLCVRLLEAVVIVVGILSVLSVVTLRREVAGTAGTDDAALVTAARALVALHDWAFLLGPNVALGANSLLLAHLLYRSRLVPRSIAVLGLVGGPLICASATAVLFGRYEQVSTWGSLAALPVFAWEVSLAGYLILRGFAPAAASGGDVPTGPVRAELSPA</sequence>
<feature type="transmembrane region" description="Helical" evidence="1">
    <location>
        <begin position="7"/>
        <end position="29"/>
    </location>
</feature>
<evidence type="ECO:0008006" key="4">
    <source>
        <dbReference type="Google" id="ProtNLM"/>
    </source>
</evidence>
<accession>A0A1C4ZNX0</accession>
<feature type="transmembrane region" description="Helical" evidence="1">
    <location>
        <begin position="196"/>
        <end position="217"/>
    </location>
</feature>
<dbReference type="RefSeq" id="WP_088963042.1">
    <property type="nucleotide sequence ID" value="NZ_LT607410.1"/>
</dbReference>
<organism evidence="2 3">
    <name type="scientific">Micromonospora purpureochromogenes</name>
    <dbReference type="NCBI Taxonomy" id="47872"/>
    <lineage>
        <taxon>Bacteria</taxon>
        <taxon>Bacillati</taxon>
        <taxon>Actinomycetota</taxon>
        <taxon>Actinomycetes</taxon>
        <taxon>Micromonosporales</taxon>
        <taxon>Micromonosporaceae</taxon>
        <taxon>Micromonospora</taxon>
    </lineage>
</organism>
<keyword evidence="1" id="KW-0812">Transmembrane</keyword>
<name>A0A1C4ZNX0_9ACTN</name>
<evidence type="ECO:0000313" key="3">
    <source>
        <dbReference type="Proteomes" id="UP000198228"/>
    </source>
</evidence>
<dbReference type="InterPro" id="IPR025495">
    <property type="entry name" value="DUF4386"/>
</dbReference>
<keyword evidence="1" id="KW-0472">Membrane</keyword>
<proteinExistence type="predicted"/>
<feature type="transmembrane region" description="Helical" evidence="1">
    <location>
        <begin position="167"/>
        <end position="190"/>
    </location>
</feature>
<feature type="transmembrane region" description="Helical" evidence="1">
    <location>
        <begin position="49"/>
        <end position="73"/>
    </location>
</feature>
<protein>
    <recommendedName>
        <fullName evidence="4">DUF4386 domain-containing protein</fullName>
    </recommendedName>
</protein>
<dbReference type="Pfam" id="PF14329">
    <property type="entry name" value="DUF4386"/>
    <property type="match status" value="1"/>
</dbReference>
<dbReference type="EMBL" id="LT607410">
    <property type="protein sequence ID" value="SCF34648.1"/>
    <property type="molecule type" value="Genomic_DNA"/>
</dbReference>